<dbReference type="SUPFAM" id="SSF55729">
    <property type="entry name" value="Acyl-CoA N-acyltransferases (Nat)"/>
    <property type="match status" value="1"/>
</dbReference>
<feature type="domain" description="N-acetyltransferase" evidence="1">
    <location>
        <begin position="23"/>
        <end position="172"/>
    </location>
</feature>
<dbReference type="Proteomes" id="UP000008312">
    <property type="component" value="Unassembled WGS sequence"/>
</dbReference>
<dbReference type="AlphaFoldDB" id="D8LW06"/>
<keyword evidence="3" id="KW-1185">Reference proteome</keyword>
<evidence type="ECO:0000313" key="2">
    <source>
        <dbReference type="EMBL" id="CBK19995.2"/>
    </source>
</evidence>
<dbReference type="InterPro" id="IPR016181">
    <property type="entry name" value="Acyl_CoA_acyltransferase"/>
</dbReference>
<accession>D8LW06</accession>
<dbReference type="CDD" id="cd04301">
    <property type="entry name" value="NAT_SF"/>
    <property type="match status" value="1"/>
</dbReference>
<keyword evidence="2" id="KW-0808">Transferase</keyword>
<name>D8LW06_BLAHO</name>
<keyword evidence="2" id="KW-0012">Acyltransferase</keyword>
<protein>
    <submittedName>
        <fullName evidence="2">Acyl-CoA N-acyltransferase</fullName>
    </submittedName>
</protein>
<organism evidence="2">
    <name type="scientific">Blastocystis hominis</name>
    <dbReference type="NCBI Taxonomy" id="12968"/>
    <lineage>
        <taxon>Eukaryota</taxon>
        <taxon>Sar</taxon>
        <taxon>Stramenopiles</taxon>
        <taxon>Bigyra</taxon>
        <taxon>Opalozoa</taxon>
        <taxon>Opalinata</taxon>
        <taxon>Blastocystidae</taxon>
        <taxon>Blastocystis</taxon>
    </lineage>
</organism>
<dbReference type="PROSITE" id="PS51186">
    <property type="entry name" value="GNAT"/>
    <property type="match status" value="1"/>
</dbReference>
<dbReference type="InterPro" id="IPR000182">
    <property type="entry name" value="GNAT_dom"/>
</dbReference>
<dbReference type="Gene3D" id="3.40.630.30">
    <property type="match status" value="1"/>
</dbReference>
<dbReference type="EMBL" id="FN668638">
    <property type="protein sequence ID" value="CBK19995.2"/>
    <property type="molecule type" value="Genomic_DNA"/>
</dbReference>
<dbReference type="InParanoid" id="D8LW06"/>
<dbReference type="GO" id="GO:0016747">
    <property type="term" value="F:acyltransferase activity, transferring groups other than amino-acyl groups"/>
    <property type="evidence" value="ECO:0007669"/>
    <property type="project" value="InterPro"/>
</dbReference>
<dbReference type="Pfam" id="PF13673">
    <property type="entry name" value="Acetyltransf_10"/>
    <property type="match status" value="1"/>
</dbReference>
<dbReference type="OrthoDB" id="9975416at2759"/>
<evidence type="ECO:0000259" key="1">
    <source>
        <dbReference type="PROSITE" id="PS51186"/>
    </source>
</evidence>
<sequence>MINIKVTHSSVWNSQTSFRFMNILYRQATPDDAEDISKMICEALRITNSKNYSDIVLNRIEECNKPSELVPYLEKYYFLCATVEDEIVGVGGVTDTELIKLFVSPNYQHKRIGTTLVDKLVAYYKEHYPEKELVLLATVDGKTIYDRAGFVTYEEINDDSHGHLYRMRLTKH</sequence>
<proteinExistence type="predicted"/>
<dbReference type="RefSeq" id="XP_012894043.1">
    <property type="nucleotide sequence ID" value="XM_013038589.1"/>
</dbReference>
<evidence type="ECO:0000313" key="3">
    <source>
        <dbReference type="Proteomes" id="UP000008312"/>
    </source>
</evidence>
<dbReference type="GeneID" id="24917701"/>
<reference evidence="2" key="1">
    <citation type="submission" date="2010-02" db="EMBL/GenBank/DDBJ databases">
        <title>Sequencing and annotation of the Blastocystis hominis genome.</title>
        <authorList>
            <person name="Wincker P."/>
        </authorList>
    </citation>
    <scope>NUCLEOTIDE SEQUENCE</scope>
    <source>
        <strain evidence="2">Singapore isolate B</strain>
    </source>
</reference>
<gene>
    <name evidence="2" type="ORF">GSBLH_T00000389001</name>
</gene>